<evidence type="ECO:0000256" key="3">
    <source>
        <dbReference type="ARBA" id="ARBA00022741"/>
    </source>
</evidence>
<evidence type="ECO:0000256" key="4">
    <source>
        <dbReference type="ARBA" id="ARBA00022777"/>
    </source>
</evidence>
<keyword evidence="5" id="KW-0067">ATP-binding</keyword>
<dbReference type="GO" id="GO:0004674">
    <property type="term" value="F:protein serine/threonine kinase activity"/>
    <property type="evidence" value="ECO:0007669"/>
    <property type="project" value="UniProtKB-KW"/>
</dbReference>
<dbReference type="Gene3D" id="3.30.200.20">
    <property type="entry name" value="Phosphorylase Kinase, domain 1"/>
    <property type="match status" value="1"/>
</dbReference>
<gene>
    <name evidence="10" type="ORF">B0H64DRAFT_448700</name>
</gene>
<accession>A0AAE0HPN3</accession>
<dbReference type="SUPFAM" id="SSF48403">
    <property type="entry name" value="Ankyrin repeat"/>
    <property type="match status" value="1"/>
</dbReference>
<dbReference type="EMBL" id="JAUEPN010000001">
    <property type="protein sequence ID" value="KAK3300430.1"/>
    <property type="molecule type" value="Genomic_DNA"/>
</dbReference>
<dbReference type="AlphaFoldDB" id="A0AAE0HPN3"/>
<dbReference type="PROSITE" id="PS51285">
    <property type="entry name" value="AGC_KINASE_CTER"/>
    <property type="match status" value="1"/>
</dbReference>
<feature type="repeat" description="ANK" evidence="6">
    <location>
        <begin position="598"/>
        <end position="630"/>
    </location>
</feature>
<feature type="region of interest" description="Disordered" evidence="7">
    <location>
        <begin position="471"/>
        <end position="542"/>
    </location>
</feature>
<evidence type="ECO:0000259" key="9">
    <source>
        <dbReference type="PROSITE" id="PS51285"/>
    </source>
</evidence>
<dbReference type="PROSITE" id="PS50297">
    <property type="entry name" value="ANK_REP_REGION"/>
    <property type="match status" value="1"/>
</dbReference>
<dbReference type="PROSITE" id="PS50088">
    <property type="entry name" value="ANK_REPEAT"/>
    <property type="match status" value="1"/>
</dbReference>
<dbReference type="GeneID" id="87844005"/>
<dbReference type="PRINTS" id="PR01217">
    <property type="entry name" value="PRICHEXTENSN"/>
</dbReference>
<dbReference type="InterPro" id="IPR002110">
    <property type="entry name" value="Ankyrin_rpt"/>
</dbReference>
<dbReference type="Gene3D" id="1.25.40.20">
    <property type="entry name" value="Ankyrin repeat-containing domain"/>
    <property type="match status" value="1"/>
</dbReference>
<dbReference type="PANTHER" id="PTHR24351">
    <property type="entry name" value="RIBOSOMAL PROTEIN S6 KINASE"/>
    <property type="match status" value="1"/>
</dbReference>
<dbReference type="GO" id="GO:0005524">
    <property type="term" value="F:ATP binding"/>
    <property type="evidence" value="ECO:0007669"/>
    <property type="project" value="UniProtKB-KW"/>
</dbReference>
<dbReference type="SUPFAM" id="SSF56112">
    <property type="entry name" value="Protein kinase-like (PK-like)"/>
    <property type="match status" value="1"/>
</dbReference>
<evidence type="ECO:0000256" key="6">
    <source>
        <dbReference type="PROSITE-ProRule" id="PRU00023"/>
    </source>
</evidence>
<dbReference type="RefSeq" id="XP_062663944.1">
    <property type="nucleotide sequence ID" value="XM_062807057.1"/>
</dbReference>
<organism evidence="10 11">
    <name type="scientific">Chaetomium fimeti</name>
    <dbReference type="NCBI Taxonomy" id="1854472"/>
    <lineage>
        <taxon>Eukaryota</taxon>
        <taxon>Fungi</taxon>
        <taxon>Dikarya</taxon>
        <taxon>Ascomycota</taxon>
        <taxon>Pezizomycotina</taxon>
        <taxon>Sordariomycetes</taxon>
        <taxon>Sordariomycetidae</taxon>
        <taxon>Sordariales</taxon>
        <taxon>Chaetomiaceae</taxon>
        <taxon>Chaetomium</taxon>
    </lineage>
</organism>
<dbReference type="Pfam" id="PF00069">
    <property type="entry name" value="Pkinase"/>
    <property type="match status" value="1"/>
</dbReference>
<evidence type="ECO:0000256" key="1">
    <source>
        <dbReference type="ARBA" id="ARBA00022527"/>
    </source>
</evidence>
<dbReference type="InterPro" id="IPR000719">
    <property type="entry name" value="Prot_kinase_dom"/>
</dbReference>
<evidence type="ECO:0000313" key="10">
    <source>
        <dbReference type="EMBL" id="KAK3300430.1"/>
    </source>
</evidence>
<keyword evidence="11" id="KW-1185">Reference proteome</keyword>
<keyword evidence="1" id="KW-0723">Serine/threonine-protein kinase</keyword>
<dbReference type="InterPro" id="IPR036770">
    <property type="entry name" value="Ankyrin_rpt-contain_sf"/>
</dbReference>
<dbReference type="CDD" id="cd11651">
    <property type="entry name" value="YPK1_N_like"/>
    <property type="match status" value="1"/>
</dbReference>
<reference evidence="10" key="2">
    <citation type="submission" date="2023-06" db="EMBL/GenBank/DDBJ databases">
        <authorList>
            <consortium name="Lawrence Berkeley National Laboratory"/>
            <person name="Haridas S."/>
            <person name="Hensen N."/>
            <person name="Bonometti L."/>
            <person name="Westerberg I."/>
            <person name="Brannstrom I.O."/>
            <person name="Guillou S."/>
            <person name="Cros-Aarteil S."/>
            <person name="Calhoun S."/>
            <person name="Kuo A."/>
            <person name="Mondo S."/>
            <person name="Pangilinan J."/>
            <person name="Riley R."/>
            <person name="Labutti K."/>
            <person name="Andreopoulos B."/>
            <person name="Lipzen A."/>
            <person name="Chen C."/>
            <person name="Yanf M."/>
            <person name="Daum C."/>
            <person name="Ng V."/>
            <person name="Clum A."/>
            <person name="Steindorff A."/>
            <person name="Ohm R."/>
            <person name="Martin F."/>
            <person name="Silar P."/>
            <person name="Natvig D."/>
            <person name="Lalanne C."/>
            <person name="Gautier V."/>
            <person name="Ament-Velasquez S.L."/>
            <person name="Kruys A."/>
            <person name="Hutchinson M.I."/>
            <person name="Powell A.J."/>
            <person name="Barry K."/>
            <person name="Miller A.N."/>
            <person name="Grigoriev I.V."/>
            <person name="Debuchy R."/>
            <person name="Gladieux P."/>
            <person name="Thoren M.H."/>
            <person name="Johannesson H."/>
        </authorList>
    </citation>
    <scope>NUCLEOTIDE SEQUENCE</scope>
    <source>
        <strain evidence="10">CBS 168.71</strain>
    </source>
</reference>
<dbReference type="InterPro" id="IPR011009">
    <property type="entry name" value="Kinase-like_dom_sf"/>
</dbReference>
<sequence length="730" mass="81006">MYIIIYKAHEHDFATRTMSTTPYLPGVLAVTLHEGAGFSAADRYRELFNGHEPNYPSPSSRRQYHLPYALLDYERSQVTVGSLLGTTENPRWIAQHGATCKFDISRAAELAIRLYLEDPKARKGSQDVFLGVARISPFDGWMVSGPRWLEIQGGTGKILVSLEYTHVENKALEIDTSDYARLSPSGDVLQVKKQDTQRRYARKTIRGAQSSIFMLCDTAAQLNHPFVAPLAFTHQSTKGLQLYTPFVNGGHLFSHLQGPQRFDLERTRLYAAEIVCALEYLHNANIIGWLKAGNVLLDSLGHVTLCGFGLFMQQIEDGEQVRRRRPEYPAPESLLDDGNTSRAADWWTLGVFLYEMLTGLPPFYDNDVEKIRLNIQSQPLEFPKSFPPSATDVLTKLLDREPGQRLGAGGAAEVKAHLFFGGIDWKKVMERGYEPVFKPSYSASSFQYHGVDYPPERWVSLEERLKQFAGFTYNRPPSKPKPTTTPSQKPLQPITTKETGLPSPDQPAPDPSHPPTTAPPSTSTTPPTLPPSTSPTQTRITSTQALTHAITHRNHPLITALLAQGTSPNFHPSDRPAPPHPLDNGCYIGEARHDPRTDYTPPLVRAVQMGDTPVVRLLLAAGADADVGYHGLGDWEWEEEGDGDGDGYGWLGDKEPVRFVCGRPVQLAMELGWEEVVKVLVREGGADVGLGRPVWDVLGHECKVVPRGVYLRVVRGLREVVAGMGREVRG</sequence>
<name>A0AAE0HPN3_9PEZI</name>
<evidence type="ECO:0000256" key="2">
    <source>
        <dbReference type="ARBA" id="ARBA00022679"/>
    </source>
</evidence>
<proteinExistence type="predicted"/>
<dbReference type="InterPro" id="IPR000961">
    <property type="entry name" value="AGC-kinase_C"/>
</dbReference>
<keyword evidence="4 10" id="KW-0418">Kinase</keyword>
<feature type="compositionally biased region" description="Low complexity" evidence="7">
    <location>
        <begin position="481"/>
        <end position="493"/>
    </location>
</feature>
<feature type="domain" description="AGC-kinase C-terminal" evidence="9">
    <location>
        <begin position="421"/>
        <end position="483"/>
    </location>
</feature>
<dbReference type="Gene3D" id="1.10.510.10">
    <property type="entry name" value="Transferase(Phosphotransferase) domain 1"/>
    <property type="match status" value="1"/>
</dbReference>
<comment type="caution">
    <text evidence="10">The sequence shown here is derived from an EMBL/GenBank/DDBJ whole genome shotgun (WGS) entry which is preliminary data.</text>
</comment>
<protein>
    <submittedName>
        <fullName evidence="10">Kinase-like domain-containing protein</fullName>
    </submittedName>
</protein>
<feature type="domain" description="Protein kinase" evidence="8">
    <location>
        <begin position="174"/>
        <end position="420"/>
    </location>
</feature>
<evidence type="ECO:0000313" key="11">
    <source>
        <dbReference type="Proteomes" id="UP001278766"/>
    </source>
</evidence>
<dbReference type="PROSITE" id="PS50011">
    <property type="entry name" value="PROTEIN_KINASE_DOM"/>
    <property type="match status" value="1"/>
</dbReference>
<feature type="compositionally biased region" description="Pro residues" evidence="7">
    <location>
        <begin position="504"/>
        <end position="518"/>
    </location>
</feature>
<keyword evidence="6" id="KW-0040">ANK repeat</keyword>
<reference evidence="10" key="1">
    <citation type="journal article" date="2023" name="Mol. Phylogenet. Evol.">
        <title>Genome-scale phylogeny and comparative genomics of the fungal order Sordariales.</title>
        <authorList>
            <person name="Hensen N."/>
            <person name="Bonometti L."/>
            <person name="Westerberg I."/>
            <person name="Brannstrom I.O."/>
            <person name="Guillou S."/>
            <person name="Cros-Aarteil S."/>
            <person name="Calhoun S."/>
            <person name="Haridas S."/>
            <person name="Kuo A."/>
            <person name="Mondo S."/>
            <person name="Pangilinan J."/>
            <person name="Riley R."/>
            <person name="LaButti K."/>
            <person name="Andreopoulos B."/>
            <person name="Lipzen A."/>
            <person name="Chen C."/>
            <person name="Yan M."/>
            <person name="Daum C."/>
            <person name="Ng V."/>
            <person name="Clum A."/>
            <person name="Steindorff A."/>
            <person name="Ohm R.A."/>
            <person name="Martin F."/>
            <person name="Silar P."/>
            <person name="Natvig D.O."/>
            <person name="Lalanne C."/>
            <person name="Gautier V."/>
            <person name="Ament-Velasquez S.L."/>
            <person name="Kruys A."/>
            <person name="Hutchinson M.I."/>
            <person name="Powell A.J."/>
            <person name="Barry K."/>
            <person name="Miller A.N."/>
            <person name="Grigoriev I.V."/>
            <person name="Debuchy R."/>
            <person name="Gladieux P."/>
            <person name="Hiltunen Thoren M."/>
            <person name="Johannesson H."/>
        </authorList>
    </citation>
    <scope>NUCLEOTIDE SEQUENCE</scope>
    <source>
        <strain evidence="10">CBS 168.71</strain>
    </source>
</reference>
<keyword evidence="3" id="KW-0547">Nucleotide-binding</keyword>
<dbReference type="Proteomes" id="UP001278766">
    <property type="component" value="Unassembled WGS sequence"/>
</dbReference>
<evidence type="ECO:0000259" key="8">
    <source>
        <dbReference type="PROSITE" id="PS50011"/>
    </source>
</evidence>
<evidence type="ECO:0000256" key="5">
    <source>
        <dbReference type="ARBA" id="ARBA00022840"/>
    </source>
</evidence>
<keyword evidence="2" id="KW-0808">Transferase</keyword>
<evidence type="ECO:0000256" key="7">
    <source>
        <dbReference type="SAM" id="MobiDB-lite"/>
    </source>
</evidence>